<name>A0ABT9NNK1_9ACTN</name>
<reference evidence="6 7" key="1">
    <citation type="submission" date="2023-07" db="EMBL/GenBank/DDBJ databases">
        <title>Sequencing the genomes of 1000 actinobacteria strains.</title>
        <authorList>
            <person name="Klenk H.-P."/>
        </authorList>
    </citation>
    <scope>NUCLEOTIDE SEQUENCE [LARGE SCALE GENOMIC DNA]</scope>
    <source>
        <strain evidence="6 7">GD13</strain>
    </source>
</reference>
<comment type="caution">
    <text evidence="6">The sequence shown here is derived from an EMBL/GenBank/DDBJ whole genome shotgun (WGS) entry which is preliminary data.</text>
</comment>
<gene>
    <name evidence="6" type="ORF">J2S59_001800</name>
</gene>
<keyword evidence="7" id="KW-1185">Reference proteome</keyword>
<keyword evidence="4" id="KW-0812">Transmembrane</keyword>
<sequence length="257" mass="27451">MTPPELTYYDVLGVSRDADPQQIKAAWRAAIDRYDPGEGSAQFTLFNTAAEVLLDPARRAEYDAGLTARPTPEPAPEPAPEPEPAGEPVAAGSAVRSGPPRLMVAVVVVLAVLAAGTAVWLRMQASEAAQVEDARRVAPAVAAEAAEAVLAYSHDTLAADRDAGVKYFTGNYRDDYVETMDSVIADTASQTEATVVAEVLETGVIRAEPGRAEVLLYVNQVTTSKANDGQPTTALNRVRFTMVERDGTWLVDDIESY</sequence>
<dbReference type="SMART" id="SM00271">
    <property type="entry name" value="DnaJ"/>
    <property type="match status" value="1"/>
</dbReference>
<dbReference type="RefSeq" id="WP_306825026.1">
    <property type="nucleotide sequence ID" value="NZ_JAUSQM010000001.1"/>
</dbReference>
<evidence type="ECO:0000256" key="3">
    <source>
        <dbReference type="SAM" id="MobiDB-lite"/>
    </source>
</evidence>
<keyword evidence="4" id="KW-1133">Transmembrane helix</keyword>
<feature type="domain" description="J" evidence="5">
    <location>
        <begin position="7"/>
        <end position="66"/>
    </location>
</feature>
<dbReference type="EMBL" id="JAUSQM010000001">
    <property type="protein sequence ID" value="MDP9821991.1"/>
    <property type="molecule type" value="Genomic_DNA"/>
</dbReference>
<dbReference type="PANTHER" id="PTHR37042:SF4">
    <property type="entry name" value="OUTER MEMBRANE PROTEIN RV1973"/>
    <property type="match status" value="1"/>
</dbReference>
<dbReference type="PANTHER" id="PTHR37042">
    <property type="entry name" value="OUTER MEMBRANE PROTEIN RV1973"/>
    <property type="match status" value="1"/>
</dbReference>
<dbReference type="Gene3D" id="1.10.287.110">
    <property type="entry name" value="DnaJ domain"/>
    <property type="match status" value="1"/>
</dbReference>
<dbReference type="InterPro" id="IPR036869">
    <property type="entry name" value="J_dom_sf"/>
</dbReference>
<dbReference type="PROSITE" id="PS50076">
    <property type="entry name" value="DNAJ_2"/>
    <property type="match status" value="1"/>
</dbReference>
<evidence type="ECO:0000256" key="1">
    <source>
        <dbReference type="ARBA" id="ARBA00004370"/>
    </source>
</evidence>
<organism evidence="6 7">
    <name type="scientific">Nocardioides massiliensis</name>
    <dbReference type="NCBI Taxonomy" id="1325935"/>
    <lineage>
        <taxon>Bacteria</taxon>
        <taxon>Bacillati</taxon>
        <taxon>Actinomycetota</taxon>
        <taxon>Actinomycetes</taxon>
        <taxon>Propionibacteriales</taxon>
        <taxon>Nocardioidaceae</taxon>
        <taxon>Nocardioides</taxon>
    </lineage>
</organism>
<protein>
    <submittedName>
        <fullName evidence="6">Mce-associated membrane protein</fullName>
    </submittedName>
</protein>
<evidence type="ECO:0000256" key="2">
    <source>
        <dbReference type="ARBA" id="ARBA00023136"/>
    </source>
</evidence>
<proteinExistence type="predicted"/>
<evidence type="ECO:0000259" key="5">
    <source>
        <dbReference type="PROSITE" id="PS50076"/>
    </source>
</evidence>
<dbReference type="Proteomes" id="UP001240447">
    <property type="component" value="Unassembled WGS sequence"/>
</dbReference>
<dbReference type="Pfam" id="PF00226">
    <property type="entry name" value="DnaJ"/>
    <property type="match status" value="1"/>
</dbReference>
<dbReference type="PRINTS" id="PR00625">
    <property type="entry name" value="JDOMAIN"/>
</dbReference>
<feature type="region of interest" description="Disordered" evidence="3">
    <location>
        <begin position="66"/>
        <end position="94"/>
    </location>
</feature>
<dbReference type="InterPro" id="IPR001623">
    <property type="entry name" value="DnaJ_domain"/>
</dbReference>
<evidence type="ECO:0000313" key="7">
    <source>
        <dbReference type="Proteomes" id="UP001240447"/>
    </source>
</evidence>
<dbReference type="CDD" id="cd06257">
    <property type="entry name" value="DnaJ"/>
    <property type="match status" value="1"/>
</dbReference>
<keyword evidence="2 4" id="KW-0472">Membrane</keyword>
<evidence type="ECO:0000313" key="6">
    <source>
        <dbReference type="EMBL" id="MDP9821991.1"/>
    </source>
</evidence>
<dbReference type="SUPFAM" id="SSF46565">
    <property type="entry name" value="Chaperone J-domain"/>
    <property type="match status" value="1"/>
</dbReference>
<evidence type="ECO:0000256" key="4">
    <source>
        <dbReference type="SAM" id="Phobius"/>
    </source>
</evidence>
<accession>A0ABT9NNK1</accession>
<feature type="compositionally biased region" description="Pro residues" evidence="3">
    <location>
        <begin position="71"/>
        <end position="85"/>
    </location>
</feature>
<comment type="subcellular location">
    <subcellularLocation>
        <location evidence="1">Membrane</location>
    </subcellularLocation>
</comment>
<feature type="transmembrane region" description="Helical" evidence="4">
    <location>
        <begin position="102"/>
        <end position="121"/>
    </location>
</feature>